<evidence type="ECO:0000256" key="3">
    <source>
        <dbReference type="ARBA" id="ARBA00022794"/>
    </source>
</evidence>
<evidence type="ECO:0000313" key="9">
    <source>
        <dbReference type="EMBL" id="CAB3238451.1"/>
    </source>
</evidence>
<dbReference type="PANTHER" id="PTHR22118">
    <property type="entry name" value="DYNEIN ASSEMBLY FACTOR 3, AXONEMAL"/>
    <property type="match status" value="1"/>
</dbReference>
<name>A0A6F9DBN2_9ASCI</name>
<keyword evidence="2" id="KW-0963">Cytoplasm</keyword>
<sequence>MTGEGFGSVTMWGFSPALDFQAGLPSRKGLKRAEESLGNGEPVEVLNILLLGAGDCRHILKTMAHRKRHQARKIHIYVAENNLELLGKHLLLLTLALEPPHRMGLQEKAELFAELYGNTLIRQQTVQYLQEKANLFVEMITDLDYSDERMPTIDMSQLKYKERDYLEGIFKFWRDPDPKYFNISSMWDNRLRQYLAARYDSRNGAFDWDLSMKLHELGAKVVCKKEYTRWRENGLAFETREGIYDRPNKSMASGIVIKRRDGERVPCRGYWGDMVTGPYIAFGVDAEEKSLLKTANGKPVKSSEDITLHNLTSMFYELQTGKTYRLESEKQAMDTESKIVELDECKEEADEHREMETDGDLQNHKHGNREFYAPICCEEVCVHFLPLNSVPELPKKSKFKKLFDHAFISASMVQNLTPSLEGIFADHSTIDIELVKYILDLNKSQIDGFASRVTSMAGDVGFGPADTSEESADSVNGCFARFVKRSTQ</sequence>
<comment type="function">
    <text evidence="6">Required for the assembly of axonemal inner and outer dynein arms. Involved in preassembly of dyneins into complexes before their transport into cilia.</text>
</comment>
<protein>
    <recommendedName>
        <fullName evidence="5">Dynein axonemal assembly factor 3</fullName>
    </recommendedName>
</protein>
<dbReference type="GO" id="GO:0070286">
    <property type="term" value="P:axonemal dynein complex assembly"/>
    <property type="evidence" value="ECO:0007669"/>
    <property type="project" value="InterPro"/>
</dbReference>
<evidence type="ECO:0000256" key="5">
    <source>
        <dbReference type="ARBA" id="ARBA00024431"/>
    </source>
</evidence>
<dbReference type="AlphaFoldDB" id="A0A6F9DBN2"/>
<dbReference type="InterPro" id="IPR028235">
    <property type="entry name" value="DNAAF3_C"/>
</dbReference>
<evidence type="ECO:0000256" key="2">
    <source>
        <dbReference type="ARBA" id="ARBA00022490"/>
    </source>
</evidence>
<dbReference type="EMBL" id="LR784554">
    <property type="protein sequence ID" value="CAB3238451.1"/>
    <property type="molecule type" value="mRNA"/>
</dbReference>
<organism evidence="9">
    <name type="scientific">Phallusia mammillata</name>
    <dbReference type="NCBI Taxonomy" id="59560"/>
    <lineage>
        <taxon>Eukaryota</taxon>
        <taxon>Metazoa</taxon>
        <taxon>Chordata</taxon>
        <taxon>Tunicata</taxon>
        <taxon>Ascidiacea</taxon>
        <taxon>Phlebobranchia</taxon>
        <taxon>Ascidiidae</taxon>
        <taxon>Phallusia</taxon>
    </lineage>
</organism>
<feature type="domain" description="Dynein assembly factor 3 C-terminal" evidence="8">
    <location>
        <begin position="153"/>
        <end position="464"/>
    </location>
</feature>
<feature type="domain" description="DUF4470" evidence="7">
    <location>
        <begin position="11"/>
        <end position="121"/>
    </location>
</feature>
<keyword evidence="3" id="KW-0970">Cilium biogenesis/degradation</keyword>
<dbReference type="Pfam" id="PF14737">
    <property type="entry name" value="DUF4470"/>
    <property type="match status" value="1"/>
</dbReference>
<accession>A0A6F9DBN2</accession>
<dbReference type="GO" id="GO:0044458">
    <property type="term" value="P:motile cilium assembly"/>
    <property type="evidence" value="ECO:0007669"/>
    <property type="project" value="TreeGrafter"/>
</dbReference>
<dbReference type="GO" id="GO:0120293">
    <property type="term" value="C:dynein axonemal particle"/>
    <property type="evidence" value="ECO:0007669"/>
    <property type="project" value="UniProtKB-SubCell"/>
</dbReference>
<evidence type="ECO:0000256" key="4">
    <source>
        <dbReference type="ARBA" id="ARBA00024190"/>
    </source>
</evidence>
<comment type="similarity">
    <text evidence="1">Belongs to the DNAAF3 family.</text>
</comment>
<gene>
    <name evidence="9" type="primary">Dnaaf3</name>
</gene>
<evidence type="ECO:0000256" key="1">
    <source>
        <dbReference type="ARBA" id="ARBA00010449"/>
    </source>
</evidence>
<comment type="subcellular location">
    <subcellularLocation>
        <location evidence="4">Dynein axonemal particle</location>
    </subcellularLocation>
</comment>
<dbReference type="InterPro" id="IPR039304">
    <property type="entry name" value="DNAAF3"/>
</dbReference>
<proteinExistence type="evidence at transcript level"/>
<reference evidence="9" key="1">
    <citation type="submission" date="2020-04" db="EMBL/GenBank/DDBJ databases">
        <authorList>
            <person name="Neveu A P."/>
        </authorList>
    </citation>
    <scope>NUCLEOTIDE SEQUENCE</scope>
    <source>
        <tissue evidence="9">Whole embryo</tissue>
    </source>
</reference>
<dbReference type="PANTHER" id="PTHR22118:SF14">
    <property type="entry name" value="DYNEIN AXONEMAL ASSEMBLY FACTOR 3"/>
    <property type="match status" value="1"/>
</dbReference>
<evidence type="ECO:0000259" key="7">
    <source>
        <dbReference type="Pfam" id="PF14737"/>
    </source>
</evidence>
<evidence type="ECO:0000256" key="6">
    <source>
        <dbReference type="ARBA" id="ARBA00025165"/>
    </source>
</evidence>
<dbReference type="Pfam" id="PF14740">
    <property type="entry name" value="DUF4471"/>
    <property type="match status" value="1"/>
</dbReference>
<dbReference type="InterPro" id="IPR027974">
    <property type="entry name" value="DUF4470"/>
</dbReference>
<evidence type="ECO:0000259" key="8">
    <source>
        <dbReference type="Pfam" id="PF14740"/>
    </source>
</evidence>